<evidence type="ECO:0000256" key="1">
    <source>
        <dbReference type="SAM" id="MobiDB-lite"/>
    </source>
</evidence>
<sequence>MVAPIVSTLQDMELPQNSLLHYVAESKIDVGPGSDHPLFKGITKPILIYTPLKLVDPPHEPRRVTFDANPILRGYFVRNRRFRKLLDLEKMPKDPKTMVVTNYAVVHHNYKYIRSLYADYNAWFDLMHTVTSEMNIAANASQRNQFLIVKTPEVLPAISRLNTASKNMDQNSLKIFHSDGARFLLELWKFLMEPDDEGKKPANMFDRIEPKNYRFINFIIEDANSWISVNLERLYYWQKSANEAYHDQVKQDVKTGKMQAKDVRKIDSVSYNNKQLQKYILRMYMVLMSARSVTAIDADKPMQDKLANPKDIAKQEAEALLGKETPEEEPEHDDETLPSAGDEEEIAVKKDVDLADSTVSSKSLKGPEVKSSEELLRNAAKLTEHEDDDSSRFEITADIDAMIDADLAELEKLNSSEESRDIVNPVTGEVLPLAVDDTRPYEHKTKDRIGVLAEAGLLTAAEYRRLSNLTEKYKTIPHPFGGKGTLVDAMHIEPHELHVDTKHIAAPNAVVVDGSMLHSSIEVSQQKYIKHTLPKHILRMITHVQSANVMLDHLEVEKTETIQGSNQNFVARIVPVEGAPTTLRFPIPEINEDGTYTANGVKYAMRNQRGDFPIRKVAPNRVAITSYYGKFFIYRSRKAVNDYQQWLINEVMSLGFDNSIDVVTDIKTANVFHMNIKAPRSVSALAHQIKEFTLQNVEKEKFVFHLDLSKIDENFNMEVVGPWIKKGFVPIAISDKRKIIYYEGDSFYLIQGETVKPLGEMEEILGLDMSGMPAEFVEIKLAGKYVPIGMILAWDYGLTELIKRLKIKTRRVPVGTRTQQQPDEVALVFSDETLLFSKNDRLACLLLGGFQEFRRIIRGFSITDFDHPGVYQNVLDTTGGGTRVLREITLARDMFVDPITKDVLLHLKEPTDFMGILVFATELLMDDMHRPELDMSEMRIKGYERIAGAVYQELVRSMRAHNARPGKSRYPVEMKPFAIWQSLAEDPSIVVVKDINPIANLKMREEVTFTGAGGRSKDTMTAATREYGKNDIGIISEATKDSGEVGINTYLAPNPQLTNTLGMPVEPDKKDLAMSSIFSSSVLASPGATRDDMKRMGFISIQHEHGVAVTGQMENILSTGYDRVIPHRASELFAVTAKQKGKVTEVTDHGITVQYEDGTTKGYPLGRQYGENAGMTIPHTLVTNLKAGTKFIEGDAITFNKGFFKPDTLNPRQVVWCNGTYAHFALCEPADVIEDASVISQELADMLMTEQTKQRTIIVSFKQAIARLIKVGEAVKYDDVLCIIQDEITSGLDLYDEADIDSLKALGSQAPKAKYDGVVERIEVFYRGDKEDMSDSIKKIVAASDREIGHRRKSAGKKVVTGEVDEGFKVKGNSIPLDSVAIRIYITGPEPAGVGDKIVLVNQLKSIIGKVIKEPMKAEDGTKILGRFSYTSIARRIVNSPDIVGTTTAILMKGAELVVAAYDS</sequence>
<evidence type="ECO:0000313" key="2">
    <source>
        <dbReference type="EMBL" id="BAQ02565.2"/>
    </source>
</evidence>
<keyword evidence="3" id="KW-1185">Reference proteome</keyword>
<dbReference type="Proteomes" id="UP000203794">
    <property type="component" value="Segment"/>
</dbReference>
<evidence type="ECO:0000313" key="3">
    <source>
        <dbReference type="Proteomes" id="UP000203794"/>
    </source>
</evidence>
<evidence type="ECO:0008006" key="4">
    <source>
        <dbReference type="Google" id="ProtNLM"/>
    </source>
</evidence>
<dbReference type="EMBL" id="AP014693">
    <property type="protein sequence ID" value="BAQ02565.2"/>
    <property type="molecule type" value="Genomic_DNA"/>
</dbReference>
<proteinExistence type="predicted"/>
<organism evidence="2 3">
    <name type="scientific">Ralstonia phage RSL2</name>
    <dbReference type="NCBI Taxonomy" id="1585840"/>
    <lineage>
        <taxon>Viruses</taxon>
        <taxon>Duplodnaviria</taxon>
        <taxon>Heunggongvirae</taxon>
        <taxon>Uroviricota</taxon>
        <taxon>Caudoviricetes</taxon>
        <taxon>Chimalliviridae</taxon>
        <taxon>Chiangmaivirus</taxon>
        <taxon>Chiangmaivirus RSL2</taxon>
    </lineage>
</organism>
<feature type="compositionally biased region" description="Acidic residues" evidence="1">
    <location>
        <begin position="326"/>
        <end position="345"/>
    </location>
</feature>
<reference evidence="2 3" key="1">
    <citation type="submission" date="2014-12" db="EMBL/GenBank/DDBJ databases">
        <title>Genome analysis of a novel jumbo phage RSL2 infecting the phytopathogen Ralstonia solanacearum.</title>
        <authorList>
            <person name="Kawasaki T."/>
            <person name="Fujie M."/>
            <person name="Chatchawankanphanich O."/>
            <person name="Ogata H."/>
            <person name="Yamada T."/>
        </authorList>
    </citation>
    <scope>NUCLEOTIDE SEQUENCE [LARGE SCALE GENOMIC DNA]</scope>
    <source>
        <strain evidence="2 3">RSL2</strain>
    </source>
</reference>
<dbReference type="SUPFAM" id="SSF64484">
    <property type="entry name" value="beta and beta-prime subunits of DNA dependent RNA-polymerase"/>
    <property type="match status" value="1"/>
</dbReference>
<accession>A0A0A8J846</accession>
<protein>
    <recommendedName>
        <fullName evidence="4">DNA-directed RNA polymerase</fullName>
    </recommendedName>
</protein>
<feature type="region of interest" description="Disordered" evidence="1">
    <location>
        <begin position="322"/>
        <end position="352"/>
    </location>
</feature>
<name>A0A0A8J846_9CAUD</name>